<dbReference type="SUPFAM" id="SSF55811">
    <property type="entry name" value="Nudix"/>
    <property type="match status" value="1"/>
</dbReference>
<dbReference type="InterPro" id="IPR000086">
    <property type="entry name" value="NUDIX_hydrolase_dom"/>
</dbReference>
<reference evidence="4" key="1">
    <citation type="journal article" date="2020" name="Stud. Mycol.">
        <title>101 Dothideomycetes genomes: a test case for predicting lifestyles and emergence of pathogens.</title>
        <authorList>
            <person name="Haridas S."/>
            <person name="Albert R."/>
            <person name="Binder M."/>
            <person name="Bloem J."/>
            <person name="Labutti K."/>
            <person name="Salamov A."/>
            <person name="Andreopoulos B."/>
            <person name="Baker S."/>
            <person name="Barry K."/>
            <person name="Bills G."/>
            <person name="Bluhm B."/>
            <person name="Cannon C."/>
            <person name="Castanera R."/>
            <person name="Culley D."/>
            <person name="Daum C."/>
            <person name="Ezra D."/>
            <person name="Gonzalez J."/>
            <person name="Henrissat B."/>
            <person name="Kuo A."/>
            <person name="Liang C."/>
            <person name="Lipzen A."/>
            <person name="Lutzoni F."/>
            <person name="Magnuson J."/>
            <person name="Mondo S."/>
            <person name="Nolan M."/>
            <person name="Ohm R."/>
            <person name="Pangilinan J."/>
            <person name="Park H.-J."/>
            <person name="Ramirez L."/>
            <person name="Alfaro M."/>
            <person name="Sun H."/>
            <person name="Tritt A."/>
            <person name="Yoshinaga Y."/>
            <person name="Zwiers L.-H."/>
            <person name="Turgeon B."/>
            <person name="Goodwin S."/>
            <person name="Spatafora J."/>
            <person name="Crous P."/>
            <person name="Grigoriev I."/>
        </authorList>
    </citation>
    <scope>NUCLEOTIDE SEQUENCE</scope>
    <source>
        <strain evidence="4">CBS 113979</strain>
    </source>
</reference>
<dbReference type="PANTHER" id="PTHR16099:SF5">
    <property type="entry name" value="NUCLEOTIDE TRIPHOSPHATE DIPHOSPHATASE NUDT15"/>
    <property type="match status" value="1"/>
</dbReference>
<dbReference type="PRINTS" id="PR00502">
    <property type="entry name" value="NUDIXFAMILY"/>
</dbReference>
<dbReference type="PROSITE" id="PS51462">
    <property type="entry name" value="NUDIX"/>
    <property type="match status" value="1"/>
</dbReference>
<evidence type="ECO:0000313" key="4">
    <source>
        <dbReference type="EMBL" id="KAF1990210.1"/>
    </source>
</evidence>
<organism evidence="4 5">
    <name type="scientific">Aulographum hederae CBS 113979</name>
    <dbReference type="NCBI Taxonomy" id="1176131"/>
    <lineage>
        <taxon>Eukaryota</taxon>
        <taxon>Fungi</taxon>
        <taxon>Dikarya</taxon>
        <taxon>Ascomycota</taxon>
        <taxon>Pezizomycotina</taxon>
        <taxon>Dothideomycetes</taxon>
        <taxon>Pleosporomycetidae</taxon>
        <taxon>Aulographales</taxon>
        <taxon>Aulographaceae</taxon>
    </lineage>
</organism>
<dbReference type="CDD" id="cd04678">
    <property type="entry name" value="NUDIX_MTH2_Nudt15"/>
    <property type="match status" value="1"/>
</dbReference>
<dbReference type="GO" id="GO:0035539">
    <property type="term" value="F:8-oxo-7,8-dihydrodeoxyguanosine triphosphate pyrophosphatase activity"/>
    <property type="evidence" value="ECO:0007669"/>
    <property type="project" value="TreeGrafter"/>
</dbReference>
<comment type="similarity">
    <text evidence="2">Belongs to the Nudix hydrolase family.</text>
</comment>
<feature type="domain" description="Nudix hydrolase" evidence="3">
    <location>
        <begin position="3"/>
        <end position="139"/>
    </location>
</feature>
<dbReference type="InterPro" id="IPR015797">
    <property type="entry name" value="NUDIX_hydrolase-like_dom_sf"/>
</dbReference>
<dbReference type="AlphaFoldDB" id="A0A6G1HB12"/>
<keyword evidence="1 2" id="KW-0378">Hydrolase</keyword>
<dbReference type="GO" id="GO:0006203">
    <property type="term" value="P:dGTP catabolic process"/>
    <property type="evidence" value="ECO:0007669"/>
    <property type="project" value="TreeGrafter"/>
</dbReference>
<evidence type="ECO:0000256" key="2">
    <source>
        <dbReference type="RuleBase" id="RU003476"/>
    </source>
</evidence>
<dbReference type="Proteomes" id="UP000800041">
    <property type="component" value="Unassembled WGS sequence"/>
</dbReference>
<gene>
    <name evidence="4" type="ORF">K402DRAFT_369995</name>
</gene>
<dbReference type="Pfam" id="PF00293">
    <property type="entry name" value="NUDIX"/>
    <property type="match status" value="1"/>
</dbReference>
<dbReference type="InterPro" id="IPR020476">
    <property type="entry name" value="Nudix_hydrolase"/>
</dbReference>
<dbReference type="GO" id="GO:0005829">
    <property type="term" value="C:cytosol"/>
    <property type="evidence" value="ECO:0007669"/>
    <property type="project" value="TreeGrafter"/>
</dbReference>
<name>A0A6G1HB12_9PEZI</name>
<dbReference type="OrthoDB" id="447842at2759"/>
<evidence type="ECO:0000256" key="1">
    <source>
        <dbReference type="ARBA" id="ARBA00022801"/>
    </source>
</evidence>
<dbReference type="EMBL" id="ML977142">
    <property type="protein sequence ID" value="KAF1990210.1"/>
    <property type="molecule type" value="Genomic_DNA"/>
</dbReference>
<dbReference type="PROSITE" id="PS00893">
    <property type="entry name" value="NUDIX_BOX"/>
    <property type="match status" value="1"/>
</dbReference>
<dbReference type="FunFam" id="3.90.79.10:FF:000060">
    <property type="entry name" value="Nudix hydrolase 1"/>
    <property type="match status" value="1"/>
</dbReference>
<dbReference type="Gene3D" id="3.90.79.10">
    <property type="entry name" value="Nucleoside Triphosphate Pyrophosphohydrolase"/>
    <property type="match status" value="1"/>
</dbReference>
<proteinExistence type="inferred from homology"/>
<accession>A0A6G1HB12</accession>
<sequence>MSNPRVGVAVFIFHPSTQHAFIIGKRKGSHGAGTYALPGGHLEHGESFSACAAREAMEETGLAIDKIRFLTATNDVMEGEGGAKHYVTIFMGAVMRGEMKEPELLEPNKCEGWYWIRWTSLETANTGKKEKSELFQPMTDLMEQRPGFCPWDVYSKG</sequence>
<dbReference type="InterPro" id="IPR020084">
    <property type="entry name" value="NUDIX_hydrolase_CS"/>
</dbReference>
<evidence type="ECO:0000259" key="3">
    <source>
        <dbReference type="PROSITE" id="PS51462"/>
    </source>
</evidence>
<protein>
    <submittedName>
        <fullName evidence="4">7,8-dihydro-8-oxoguanine triphosphatase NUDT15</fullName>
    </submittedName>
</protein>
<keyword evidence="5" id="KW-1185">Reference proteome</keyword>
<evidence type="ECO:0000313" key="5">
    <source>
        <dbReference type="Proteomes" id="UP000800041"/>
    </source>
</evidence>
<dbReference type="PANTHER" id="PTHR16099">
    <property type="entry name" value="8-OXO-DGTP DIPHOSPHATES NUDT15"/>
    <property type="match status" value="1"/>
</dbReference>